<name>A0A1H2KY84_9ACTN</name>
<comment type="similarity">
    <text evidence="7">Belongs to the binding-protein-dependent transport system permease family.</text>
</comment>
<dbReference type="EMBL" id="FNLM01000034">
    <property type="protein sequence ID" value="SDU73321.1"/>
    <property type="molecule type" value="Genomic_DNA"/>
</dbReference>
<proteinExistence type="inferred from homology"/>
<evidence type="ECO:0000256" key="6">
    <source>
        <dbReference type="ARBA" id="ARBA00023136"/>
    </source>
</evidence>
<evidence type="ECO:0000256" key="3">
    <source>
        <dbReference type="ARBA" id="ARBA00022475"/>
    </source>
</evidence>
<evidence type="ECO:0000256" key="5">
    <source>
        <dbReference type="ARBA" id="ARBA00022989"/>
    </source>
</evidence>
<feature type="transmembrane region" description="Helical" evidence="7">
    <location>
        <begin position="152"/>
        <end position="169"/>
    </location>
</feature>
<keyword evidence="2 7" id="KW-0813">Transport</keyword>
<dbReference type="CDD" id="cd06261">
    <property type="entry name" value="TM_PBP2"/>
    <property type="match status" value="1"/>
</dbReference>
<feature type="transmembrane region" description="Helical" evidence="7">
    <location>
        <begin position="175"/>
        <end position="198"/>
    </location>
</feature>
<feature type="transmembrane region" description="Helical" evidence="7">
    <location>
        <begin position="117"/>
        <end position="140"/>
    </location>
</feature>
<feature type="transmembrane region" description="Helical" evidence="7">
    <location>
        <begin position="271"/>
        <end position="294"/>
    </location>
</feature>
<protein>
    <submittedName>
        <fullName evidence="9">Sulfonate transport system permease protein</fullName>
    </submittedName>
</protein>
<dbReference type="PANTHER" id="PTHR30151">
    <property type="entry name" value="ALKANE SULFONATE ABC TRANSPORTER-RELATED, MEMBRANE SUBUNIT"/>
    <property type="match status" value="1"/>
</dbReference>
<sequence length="302" mass="32045">MTAGSIVQRRLPRPALTVRWRKPRSPRIGPRSARAAIVTFVALFVLWHLVSMVAGTSSISGQRLVPNIIDLAGAFRSLSNWWVGGLGVPTTGSGHAETYSGALLSIFYHTAVTLGRLAGGLLLGMGAGLVVACIVGWSRIGRRLFRFPAHSARMIPLLAMMPLFGLWFGNTDTGAVLFVAVAAFPIVFVVAETAIAAVPEAFSNSARTLGAGRLRTYFTVVIPAAVPQVRGGIMLALGQSWSMVIAAEFLGQPTGLGNIVNQSEQFGHTNIIALVGLHVVICAGLTFALAGWAFGRITRWSE</sequence>
<dbReference type="SUPFAM" id="SSF161098">
    <property type="entry name" value="MetI-like"/>
    <property type="match status" value="1"/>
</dbReference>
<keyword evidence="6 7" id="KW-0472">Membrane</keyword>
<dbReference type="Gene3D" id="1.10.3720.10">
    <property type="entry name" value="MetI-like"/>
    <property type="match status" value="1"/>
</dbReference>
<evidence type="ECO:0000256" key="1">
    <source>
        <dbReference type="ARBA" id="ARBA00004651"/>
    </source>
</evidence>
<evidence type="ECO:0000256" key="4">
    <source>
        <dbReference type="ARBA" id="ARBA00022692"/>
    </source>
</evidence>
<dbReference type="AlphaFoldDB" id="A0A1H2KY84"/>
<dbReference type="PANTHER" id="PTHR30151:SF38">
    <property type="entry name" value="ALIPHATIC SULFONATES TRANSPORT PERMEASE PROTEIN SSUC-RELATED"/>
    <property type="match status" value="1"/>
</dbReference>
<evidence type="ECO:0000256" key="7">
    <source>
        <dbReference type="RuleBase" id="RU363032"/>
    </source>
</evidence>
<evidence type="ECO:0000313" key="9">
    <source>
        <dbReference type="EMBL" id="SDU73321.1"/>
    </source>
</evidence>
<dbReference type="STRING" id="158898.SAMN04488548_1343940"/>
<evidence type="ECO:0000313" key="10">
    <source>
        <dbReference type="Proteomes" id="UP000183180"/>
    </source>
</evidence>
<accession>A0A1H2KY84</accession>
<keyword evidence="3" id="KW-1003">Cell membrane</keyword>
<dbReference type="PROSITE" id="PS50928">
    <property type="entry name" value="ABC_TM1"/>
    <property type="match status" value="1"/>
</dbReference>
<dbReference type="GO" id="GO:0055085">
    <property type="term" value="P:transmembrane transport"/>
    <property type="evidence" value="ECO:0007669"/>
    <property type="project" value="InterPro"/>
</dbReference>
<keyword evidence="5 7" id="KW-1133">Transmembrane helix</keyword>
<evidence type="ECO:0000259" key="8">
    <source>
        <dbReference type="PROSITE" id="PS50928"/>
    </source>
</evidence>
<evidence type="ECO:0000256" key="2">
    <source>
        <dbReference type="ARBA" id="ARBA00022448"/>
    </source>
</evidence>
<feature type="transmembrane region" description="Helical" evidence="7">
    <location>
        <begin position="32"/>
        <end position="50"/>
    </location>
</feature>
<dbReference type="GO" id="GO:0005886">
    <property type="term" value="C:plasma membrane"/>
    <property type="evidence" value="ECO:0007669"/>
    <property type="project" value="UniProtKB-SubCell"/>
</dbReference>
<comment type="subcellular location">
    <subcellularLocation>
        <location evidence="1 7">Cell membrane</location>
        <topology evidence="1 7">Multi-pass membrane protein</topology>
    </subcellularLocation>
</comment>
<dbReference type="InterPro" id="IPR000515">
    <property type="entry name" value="MetI-like"/>
</dbReference>
<organism evidence="9 10">
    <name type="scientific">Gordonia westfalica</name>
    <dbReference type="NCBI Taxonomy" id="158898"/>
    <lineage>
        <taxon>Bacteria</taxon>
        <taxon>Bacillati</taxon>
        <taxon>Actinomycetota</taxon>
        <taxon>Actinomycetes</taxon>
        <taxon>Mycobacteriales</taxon>
        <taxon>Gordoniaceae</taxon>
        <taxon>Gordonia</taxon>
    </lineage>
</organism>
<reference evidence="9 10" key="1">
    <citation type="submission" date="2016-10" db="EMBL/GenBank/DDBJ databases">
        <authorList>
            <person name="de Groot N.N."/>
        </authorList>
    </citation>
    <scope>NUCLEOTIDE SEQUENCE [LARGE SCALE GENOMIC DNA]</scope>
    <source>
        <strain evidence="9 10">DSM 44215</strain>
    </source>
</reference>
<dbReference type="InterPro" id="IPR035906">
    <property type="entry name" value="MetI-like_sf"/>
</dbReference>
<dbReference type="Pfam" id="PF00528">
    <property type="entry name" value="BPD_transp_1"/>
    <property type="match status" value="1"/>
</dbReference>
<feature type="domain" description="ABC transmembrane type-1" evidence="8">
    <location>
        <begin position="106"/>
        <end position="290"/>
    </location>
</feature>
<keyword evidence="4 7" id="KW-0812">Transmembrane</keyword>
<gene>
    <name evidence="9" type="ORF">SAMN04488548_1343940</name>
</gene>
<dbReference type="Proteomes" id="UP000183180">
    <property type="component" value="Unassembled WGS sequence"/>
</dbReference>